<feature type="signal peptide" evidence="1">
    <location>
        <begin position="1"/>
        <end position="19"/>
    </location>
</feature>
<dbReference type="SUPFAM" id="SSF53300">
    <property type="entry name" value="vWA-like"/>
    <property type="match status" value="1"/>
</dbReference>
<dbReference type="RefSeq" id="WP_171327778.1">
    <property type="nucleotide sequence ID" value="NZ_WVRA01000001.1"/>
</dbReference>
<gene>
    <name evidence="2" type="ORF">GS634_00370</name>
</gene>
<dbReference type="InterPro" id="IPR010607">
    <property type="entry name" value="DUF1194"/>
</dbReference>
<proteinExistence type="predicted"/>
<organism evidence="2 3">
    <name type="scientific">Ruegeria atlantica</name>
    <dbReference type="NCBI Taxonomy" id="81569"/>
    <lineage>
        <taxon>Bacteria</taxon>
        <taxon>Pseudomonadati</taxon>
        <taxon>Pseudomonadota</taxon>
        <taxon>Alphaproteobacteria</taxon>
        <taxon>Rhodobacterales</taxon>
        <taxon>Roseobacteraceae</taxon>
        <taxon>Ruegeria</taxon>
    </lineage>
</organism>
<sequence length="233" mass="25187">MIRWVITLGLAVLASPIKAETCRLALALAMDISVSVDEAEDVLQRQGLAAALIAPEVQEAFFSSPMPVALAVYEWSGRSTQHVILNWLLIEDVADLLFASGQISASVRSDSGSATAMGYALAYGSTLMNQAPDCLFQTIDLSGDGSNNDGYGPQIAYRHFAFQNVVVNGLVINAADFEGELFLIPFFENNVLHGPGAFLEVAQGFEDFERAMRKKLKRELSGLQIGALDEDPQ</sequence>
<reference evidence="2" key="1">
    <citation type="submission" date="2019-12" db="EMBL/GenBank/DDBJ databases">
        <title>Ruegeria JWLKs population differentiation of coral mucus and skeleton niches.</title>
        <authorList>
            <person name="Luo D."/>
        </authorList>
    </citation>
    <scope>NUCLEOTIDE SEQUENCE</scope>
    <source>
        <strain evidence="2">HKCCD6181</strain>
    </source>
</reference>
<keyword evidence="1" id="KW-0732">Signal</keyword>
<dbReference type="Pfam" id="PF06707">
    <property type="entry name" value="DUF1194"/>
    <property type="match status" value="1"/>
</dbReference>
<protein>
    <submittedName>
        <fullName evidence="2">DUF1194 domain-containing protein</fullName>
    </submittedName>
</protein>
<name>A0AA91BYZ7_9RHOB</name>
<dbReference type="Proteomes" id="UP000597886">
    <property type="component" value="Unassembled WGS sequence"/>
</dbReference>
<evidence type="ECO:0000256" key="1">
    <source>
        <dbReference type="SAM" id="SignalP"/>
    </source>
</evidence>
<accession>A0AA91BYZ7</accession>
<dbReference type="InterPro" id="IPR036465">
    <property type="entry name" value="vWFA_dom_sf"/>
</dbReference>
<evidence type="ECO:0000313" key="2">
    <source>
        <dbReference type="EMBL" id="NOE16571.1"/>
    </source>
</evidence>
<dbReference type="EMBL" id="WVRA01000001">
    <property type="protein sequence ID" value="NOE16571.1"/>
    <property type="molecule type" value="Genomic_DNA"/>
</dbReference>
<dbReference type="AlphaFoldDB" id="A0AA91BYZ7"/>
<comment type="caution">
    <text evidence="2">The sequence shown here is derived from an EMBL/GenBank/DDBJ whole genome shotgun (WGS) entry which is preliminary data.</text>
</comment>
<feature type="chain" id="PRO_5041719310" evidence="1">
    <location>
        <begin position="20"/>
        <end position="233"/>
    </location>
</feature>
<evidence type="ECO:0000313" key="3">
    <source>
        <dbReference type="Proteomes" id="UP000597886"/>
    </source>
</evidence>